<dbReference type="Gene3D" id="1.20.5.2950">
    <property type="match status" value="1"/>
</dbReference>
<dbReference type="GO" id="GO:0046961">
    <property type="term" value="F:proton-transporting ATPase activity, rotational mechanism"/>
    <property type="evidence" value="ECO:0007669"/>
    <property type="project" value="InterPro"/>
</dbReference>
<evidence type="ECO:0000256" key="5">
    <source>
        <dbReference type="SAM" id="Coils"/>
    </source>
</evidence>
<dbReference type="Pfam" id="PF03179">
    <property type="entry name" value="V-ATPase_G"/>
    <property type="match status" value="1"/>
</dbReference>
<dbReference type="OrthoDB" id="250802at2759"/>
<dbReference type="EMBL" id="NBCO01000013">
    <property type="protein sequence ID" value="ORC89285.1"/>
    <property type="molecule type" value="Genomic_DNA"/>
</dbReference>
<evidence type="ECO:0000256" key="3">
    <source>
        <dbReference type="ARBA" id="ARBA00022781"/>
    </source>
</evidence>
<dbReference type="VEuPathDB" id="TriTrypDB:TM35_000132890"/>
<organism evidence="6 7">
    <name type="scientific">Trypanosoma theileri</name>
    <dbReference type="NCBI Taxonomy" id="67003"/>
    <lineage>
        <taxon>Eukaryota</taxon>
        <taxon>Discoba</taxon>
        <taxon>Euglenozoa</taxon>
        <taxon>Kinetoplastea</taxon>
        <taxon>Metakinetoplastina</taxon>
        <taxon>Trypanosomatida</taxon>
        <taxon>Trypanosomatidae</taxon>
        <taxon>Trypanosoma</taxon>
    </lineage>
</organism>
<gene>
    <name evidence="6" type="ORF">TM35_000132890</name>
</gene>
<evidence type="ECO:0000256" key="1">
    <source>
        <dbReference type="ARBA" id="ARBA00010066"/>
    </source>
</evidence>
<sequence length="109" mass="12355">MGPKQDNVQRLLAAEQKRNAIIADAKARKQAKVRQAKADAEEEVAAFRREKQQEYETYRQQQLTGADAENAELARSTDVQMDQLRTLAAQRMQYVDSMMATLILNCGQP</sequence>
<protein>
    <submittedName>
        <fullName evidence="6">(H+)-ATPase G subunit</fullName>
    </submittedName>
</protein>
<evidence type="ECO:0000313" key="6">
    <source>
        <dbReference type="EMBL" id="ORC89285.1"/>
    </source>
</evidence>
<comment type="similarity">
    <text evidence="1">Belongs to the V-ATPase G subunit family.</text>
</comment>
<dbReference type="RefSeq" id="XP_028883351.1">
    <property type="nucleotide sequence ID" value="XM_029025505.1"/>
</dbReference>
<comment type="caution">
    <text evidence="6">The sequence shown here is derived from an EMBL/GenBank/DDBJ whole genome shotgun (WGS) entry which is preliminary data.</text>
</comment>
<keyword evidence="7" id="KW-1185">Reference proteome</keyword>
<proteinExistence type="inferred from homology"/>
<dbReference type="AlphaFoldDB" id="A0A1X0NX64"/>
<dbReference type="PANTHER" id="PTHR12713:SF11">
    <property type="entry name" value="V-TYPE PROTON ATPASE SUBUNIT G"/>
    <property type="match status" value="1"/>
</dbReference>
<evidence type="ECO:0000256" key="4">
    <source>
        <dbReference type="ARBA" id="ARBA00023065"/>
    </source>
</evidence>
<keyword evidence="4" id="KW-0406">Ion transport</keyword>
<dbReference type="InterPro" id="IPR005124">
    <property type="entry name" value="V-ATPase_G"/>
</dbReference>
<dbReference type="PANTHER" id="PTHR12713">
    <property type="entry name" value="VACUOLAR ATP SYNTHASE SUBUNIT G"/>
    <property type="match status" value="1"/>
</dbReference>
<dbReference type="GO" id="GO:0000221">
    <property type="term" value="C:vacuolar proton-transporting V-type ATPase, V1 domain"/>
    <property type="evidence" value="ECO:0007669"/>
    <property type="project" value="TreeGrafter"/>
</dbReference>
<name>A0A1X0NX64_9TRYP</name>
<keyword evidence="2" id="KW-0813">Transport</keyword>
<reference evidence="6 7" key="1">
    <citation type="submission" date="2017-03" db="EMBL/GenBank/DDBJ databases">
        <title>An alternative strategy for trypanosome survival in the mammalian bloodstream revealed through genome and transcriptome analysis of the ubiquitous bovine parasite Trypanosoma (Megatrypanum) theileri.</title>
        <authorList>
            <person name="Kelly S."/>
            <person name="Ivens A."/>
            <person name="Mott A."/>
            <person name="O'Neill E."/>
            <person name="Emms D."/>
            <person name="Macleod O."/>
            <person name="Voorheis P."/>
            <person name="Matthews J."/>
            <person name="Matthews K."/>
            <person name="Carrington M."/>
        </authorList>
    </citation>
    <scope>NUCLEOTIDE SEQUENCE [LARGE SCALE GENOMIC DNA]</scope>
    <source>
        <strain evidence="6">Edinburgh</strain>
    </source>
</reference>
<dbReference type="GO" id="GO:0016887">
    <property type="term" value="F:ATP hydrolysis activity"/>
    <property type="evidence" value="ECO:0007669"/>
    <property type="project" value="TreeGrafter"/>
</dbReference>
<feature type="coiled-coil region" evidence="5">
    <location>
        <begin position="30"/>
        <end position="57"/>
    </location>
</feature>
<dbReference type="GeneID" id="39985285"/>
<accession>A0A1X0NX64</accession>
<evidence type="ECO:0000256" key="2">
    <source>
        <dbReference type="ARBA" id="ARBA00022448"/>
    </source>
</evidence>
<keyword evidence="5" id="KW-0175">Coiled coil</keyword>
<dbReference type="STRING" id="67003.A0A1X0NX64"/>
<dbReference type="Proteomes" id="UP000192257">
    <property type="component" value="Unassembled WGS sequence"/>
</dbReference>
<evidence type="ECO:0000313" key="7">
    <source>
        <dbReference type="Proteomes" id="UP000192257"/>
    </source>
</evidence>
<keyword evidence="3" id="KW-0375">Hydrogen ion transport</keyword>